<dbReference type="SMART" id="SM00355">
    <property type="entry name" value="ZnF_C2H2"/>
    <property type="match status" value="3"/>
</dbReference>
<keyword evidence="6" id="KW-0539">Nucleus</keyword>
<dbReference type="GO" id="GO:0000981">
    <property type="term" value="F:DNA-binding transcription factor activity, RNA polymerase II-specific"/>
    <property type="evidence" value="ECO:0007669"/>
    <property type="project" value="TreeGrafter"/>
</dbReference>
<evidence type="ECO:0000256" key="1">
    <source>
        <dbReference type="ARBA" id="ARBA00004123"/>
    </source>
</evidence>
<dbReference type="AlphaFoldDB" id="A0A6A7G2N0"/>
<feature type="region of interest" description="Disordered" evidence="8">
    <location>
        <begin position="340"/>
        <end position="360"/>
    </location>
</feature>
<dbReference type="Pfam" id="PF00096">
    <property type="entry name" value="zf-C2H2"/>
    <property type="match status" value="3"/>
</dbReference>
<keyword evidence="2" id="KW-0479">Metal-binding</keyword>
<evidence type="ECO:0000256" key="8">
    <source>
        <dbReference type="SAM" id="MobiDB-lite"/>
    </source>
</evidence>
<feature type="compositionally biased region" description="Low complexity" evidence="8">
    <location>
        <begin position="346"/>
        <end position="357"/>
    </location>
</feature>
<feature type="compositionally biased region" description="Low complexity" evidence="8">
    <location>
        <begin position="100"/>
        <end position="140"/>
    </location>
</feature>
<feature type="compositionally biased region" description="Low complexity" evidence="8">
    <location>
        <begin position="394"/>
        <end position="411"/>
    </location>
</feature>
<evidence type="ECO:0000256" key="2">
    <source>
        <dbReference type="ARBA" id="ARBA00022723"/>
    </source>
</evidence>
<evidence type="ECO:0000313" key="10">
    <source>
        <dbReference type="EMBL" id="LAC24609.1"/>
    </source>
</evidence>
<dbReference type="EMBL" id="IACT01005454">
    <property type="protein sequence ID" value="LAC24609.1"/>
    <property type="molecule type" value="mRNA"/>
</dbReference>
<evidence type="ECO:0000256" key="5">
    <source>
        <dbReference type="ARBA" id="ARBA00022833"/>
    </source>
</evidence>
<evidence type="ECO:0000256" key="6">
    <source>
        <dbReference type="ARBA" id="ARBA00023242"/>
    </source>
</evidence>
<protein>
    <submittedName>
        <fullName evidence="10">Krueppel-like factor 12</fullName>
    </submittedName>
</protein>
<keyword evidence="4 7" id="KW-0863">Zinc-finger</keyword>
<dbReference type="GO" id="GO:0000978">
    <property type="term" value="F:RNA polymerase II cis-regulatory region sequence-specific DNA binding"/>
    <property type="evidence" value="ECO:0007669"/>
    <property type="project" value="TreeGrafter"/>
</dbReference>
<dbReference type="PANTHER" id="PTHR23235:SF150">
    <property type="entry name" value="KRUEPPEL-LIKE FACTOR LUNA"/>
    <property type="match status" value="1"/>
</dbReference>
<evidence type="ECO:0000256" key="4">
    <source>
        <dbReference type="ARBA" id="ARBA00022771"/>
    </source>
</evidence>
<dbReference type="PROSITE" id="PS00028">
    <property type="entry name" value="ZINC_FINGER_C2H2_1"/>
    <property type="match status" value="3"/>
</dbReference>
<sequence>MDILPSGGIFGELQLVHETGYFLSACSLEEHWQQNCYEMERYLKYEPRGKGGGGGSIAGGRGGKHTDLDMPWLAFIEDNSTTTTITTNIAGDSIATSDDNQNNSHNHQHYNNNSNSELLQQQQQNSSSSDHNTTSSNTSSKPGRSKNGSVNSRILSNSTSRHIAMSNYNSLKNLNESGFSSSSIGGLVSVKLEPMDGDIIKCEPIDYDTFTTSYPIKKEVDYIIKTEPEDFEDRLNGNIDDYCSSERSLDSISLSSASSSSSLASLEGDFEVRTGEVKRKISGGGTLISWSSSGTMITEALVDRVTVTAKRSHHHHHLIHQQQTVSRLLTSTNKLLTAKSTPNIATLTPPSSPETSSQNAISTPALIKFHPSRGSPLSKYISFTTTLPLKRCQSPSTNSSSSPSSSSTKNSITTVGASGNSLSPSGINGNAGNGGTSTFVNGVSSNAGGGGSALSSISTNGSTLSSNGVNGLSAVRAIVTARSADASPDAKRRIHKCSFSGCKKVYTKSSHLKAHQRTHTGEKPYRCSWEGCTWRFARSDELTRHYRKHTGAKPFKCRHCARCFSRSDHLALHMKRHQ</sequence>
<dbReference type="FunFam" id="3.30.160.60:FF:000018">
    <property type="entry name" value="Krueppel-like factor 15"/>
    <property type="match status" value="1"/>
</dbReference>
<dbReference type="GO" id="GO:0005634">
    <property type="term" value="C:nucleus"/>
    <property type="evidence" value="ECO:0007669"/>
    <property type="project" value="UniProtKB-SubCell"/>
</dbReference>
<evidence type="ECO:0000259" key="9">
    <source>
        <dbReference type="PROSITE" id="PS50157"/>
    </source>
</evidence>
<keyword evidence="3" id="KW-0677">Repeat</keyword>
<evidence type="ECO:0000256" key="3">
    <source>
        <dbReference type="ARBA" id="ARBA00022737"/>
    </source>
</evidence>
<proteinExistence type="evidence at transcript level"/>
<dbReference type="FunFam" id="3.30.160.60:FF:000446">
    <property type="entry name" value="Zinc finger protein"/>
    <property type="match status" value="1"/>
</dbReference>
<accession>A0A6A7G2N0</accession>
<feature type="domain" description="C2H2-type" evidence="9">
    <location>
        <begin position="495"/>
        <end position="524"/>
    </location>
</feature>
<dbReference type="PANTHER" id="PTHR23235">
    <property type="entry name" value="KRUEPPEL-LIKE TRANSCRIPTION FACTOR"/>
    <property type="match status" value="1"/>
</dbReference>
<evidence type="ECO:0000256" key="7">
    <source>
        <dbReference type="PROSITE-ProRule" id="PRU00042"/>
    </source>
</evidence>
<dbReference type="InterPro" id="IPR013087">
    <property type="entry name" value="Znf_C2H2_type"/>
</dbReference>
<feature type="domain" description="C2H2-type" evidence="9">
    <location>
        <begin position="555"/>
        <end position="578"/>
    </location>
</feature>
<comment type="subcellular location">
    <subcellularLocation>
        <location evidence="1">Nucleus</location>
    </subcellularLocation>
</comment>
<name>A0A6A7G2N0_9CRUS</name>
<reference evidence="10" key="1">
    <citation type="submission" date="2017-11" db="EMBL/GenBank/DDBJ databases">
        <title>The sensing device of the deep-sea amphipod.</title>
        <authorList>
            <person name="Kobayashi H."/>
            <person name="Nagahama T."/>
            <person name="Arai W."/>
            <person name="Sasagawa Y."/>
            <person name="Umeda M."/>
            <person name="Hayashi T."/>
            <person name="Nikaido I."/>
            <person name="Watanabe H."/>
            <person name="Oguri K."/>
            <person name="Kitazato H."/>
            <person name="Fujioka K."/>
            <person name="Kido Y."/>
            <person name="Takami H."/>
        </authorList>
    </citation>
    <scope>NUCLEOTIDE SEQUENCE</scope>
    <source>
        <tissue evidence="10">Whole body</tissue>
    </source>
</reference>
<keyword evidence="5" id="KW-0862">Zinc</keyword>
<feature type="region of interest" description="Disordered" evidence="8">
    <location>
        <begin position="391"/>
        <end position="430"/>
    </location>
</feature>
<dbReference type="SUPFAM" id="SSF57667">
    <property type="entry name" value="beta-beta-alpha zinc fingers"/>
    <property type="match status" value="2"/>
</dbReference>
<dbReference type="Gene3D" id="3.30.160.60">
    <property type="entry name" value="Classic Zinc Finger"/>
    <property type="match status" value="3"/>
</dbReference>
<feature type="domain" description="C2H2-type" evidence="9">
    <location>
        <begin position="525"/>
        <end position="554"/>
    </location>
</feature>
<dbReference type="FunFam" id="3.30.160.60:FF:000021">
    <property type="entry name" value="Basic krueppel-like factor 3"/>
    <property type="match status" value="1"/>
</dbReference>
<organism evidence="10">
    <name type="scientific">Hirondellea gigas</name>
    <dbReference type="NCBI Taxonomy" id="1518452"/>
    <lineage>
        <taxon>Eukaryota</taxon>
        <taxon>Metazoa</taxon>
        <taxon>Ecdysozoa</taxon>
        <taxon>Arthropoda</taxon>
        <taxon>Crustacea</taxon>
        <taxon>Multicrustacea</taxon>
        <taxon>Malacostraca</taxon>
        <taxon>Eumalacostraca</taxon>
        <taxon>Peracarida</taxon>
        <taxon>Amphipoda</taxon>
        <taxon>Amphilochidea</taxon>
        <taxon>Lysianassida</taxon>
        <taxon>Lysianassidira</taxon>
        <taxon>Lysianassoidea</taxon>
        <taxon>Lysianassidae</taxon>
        <taxon>Hirondellea</taxon>
    </lineage>
</organism>
<feature type="region of interest" description="Disordered" evidence="8">
    <location>
        <begin position="92"/>
        <end position="153"/>
    </location>
</feature>
<dbReference type="InterPro" id="IPR036236">
    <property type="entry name" value="Znf_C2H2_sf"/>
</dbReference>
<dbReference type="PROSITE" id="PS50157">
    <property type="entry name" value="ZINC_FINGER_C2H2_2"/>
    <property type="match status" value="3"/>
</dbReference>
<feature type="compositionally biased region" description="Polar residues" evidence="8">
    <location>
        <begin position="412"/>
        <end position="428"/>
    </location>
</feature>
<dbReference type="CDD" id="cd21973">
    <property type="entry name" value="KLF6_7_N-like"/>
    <property type="match status" value="1"/>
</dbReference>
<dbReference type="GO" id="GO:0008270">
    <property type="term" value="F:zinc ion binding"/>
    <property type="evidence" value="ECO:0007669"/>
    <property type="project" value="UniProtKB-KW"/>
</dbReference>